<organism evidence="1">
    <name type="scientific">marine sediment metagenome</name>
    <dbReference type="NCBI Taxonomy" id="412755"/>
    <lineage>
        <taxon>unclassified sequences</taxon>
        <taxon>metagenomes</taxon>
        <taxon>ecological metagenomes</taxon>
    </lineage>
</organism>
<reference evidence="1" key="1">
    <citation type="journal article" date="2014" name="Front. Microbiol.">
        <title>High frequency of phylogenetically diverse reductive dehalogenase-homologous genes in deep subseafloor sedimentary metagenomes.</title>
        <authorList>
            <person name="Kawai M."/>
            <person name="Futagami T."/>
            <person name="Toyoda A."/>
            <person name="Takaki Y."/>
            <person name="Nishi S."/>
            <person name="Hori S."/>
            <person name="Arai W."/>
            <person name="Tsubouchi T."/>
            <person name="Morono Y."/>
            <person name="Uchiyama I."/>
            <person name="Ito T."/>
            <person name="Fujiyama A."/>
            <person name="Inagaki F."/>
            <person name="Takami H."/>
        </authorList>
    </citation>
    <scope>NUCLEOTIDE SEQUENCE</scope>
    <source>
        <strain evidence="1">Expedition CK06-06</strain>
    </source>
</reference>
<evidence type="ECO:0000313" key="1">
    <source>
        <dbReference type="EMBL" id="GAH36912.1"/>
    </source>
</evidence>
<sequence>MNSKVETLLINYEKVLKEPWSNKLSGQEKVWFLVYDPVEQRKVALRIGDFERVTGKNNKNWVEIDLQGCFPEWMKNHEYRDAYFVDPEAIQDQIECDFQNGYQLEKLLYPAKIKDFDIPCFIIPIKRVWATQLFEEKLLEQRLQLFKDKSELMLNRQNVYYRSAQPKRLKSPARIIWYISKTKNENGYISACSYIEKIEIDLPKKLFKKYQNLGIYEWKQIYKLAKEDMSHKIMAFVF</sequence>
<dbReference type="AlphaFoldDB" id="X1EWF9"/>
<proteinExistence type="predicted"/>
<comment type="caution">
    <text evidence="1">The sequence shown here is derived from an EMBL/GenBank/DDBJ whole genome shotgun (WGS) entry which is preliminary data.</text>
</comment>
<gene>
    <name evidence="1" type="ORF">S03H2_20416</name>
</gene>
<name>X1EWF9_9ZZZZ</name>
<accession>X1EWF9</accession>
<dbReference type="EMBL" id="BARU01010758">
    <property type="protein sequence ID" value="GAH36912.1"/>
    <property type="molecule type" value="Genomic_DNA"/>
</dbReference>
<protein>
    <submittedName>
        <fullName evidence="1">Uncharacterized protein</fullName>
    </submittedName>
</protein>
<feature type="non-terminal residue" evidence="1">
    <location>
        <position position="238"/>
    </location>
</feature>